<evidence type="ECO:0000313" key="4">
    <source>
        <dbReference type="Proteomes" id="UP000217676"/>
    </source>
</evidence>
<organism evidence="3 4">
    <name type="scientific">Streptomyces laurentii</name>
    <dbReference type="NCBI Taxonomy" id="39478"/>
    <lineage>
        <taxon>Bacteria</taxon>
        <taxon>Bacillati</taxon>
        <taxon>Actinomycetota</taxon>
        <taxon>Actinomycetes</taxon>
        <taxon>Kitasatosporales</taxon>
        <taxon>Streptomycetaceae</taxon>
        <taxon>Streptomyces</taxon>
    </lineage>
</organism>
<dbReference type="EMBL" id="AP017424">
    <property type="protein sequence ID" value="BAU85572.1"/>
    <property type="molecule type" value="Genomic_DNA"/>
</dbReference>
<proteinExistence type="predicted"/>
<dbReference type="RefSeq" id="WP_359872877.1">
    <property type="nucleotide sequence ID" value="NZ_JBEYHT010000003.1"/>
</dbReference>
<keyword evidence="2" id="KW-0812">Transmembrane</keyword>
<reference evidence="3 4" key="1">
    <citation type="journal article" date="2016" name="Genome Announc.">
        <title>Complete Genome Sequence of Thiostrepton-Producing Streptomyces laurentii ATCC 31255.</title>
        <authorList>
            <person name="Doi K."/>
            <person name="Fujino Y."/>
            <person name="Nagayoshi Y."/>
            <person name="Ohshima T."/>
            <person name="Ogata S."/>
        </authorList>
    </citation>
    <scope>NUCLEOTIDE SEQUENCE [LARGE SCALE GENOMIC DNA]</scope>
    <source>
        <strain evidence="3 4">ATCC 31255</strain>
    </source>
</reference>
<feature type="transmembrane region" description="Helical" evidence="2">
    <location>
        <begin position="86"/>
        <end position="107"/>
    </location>
</feature>
<name>A0A169NVN3_STRLU</name>
<feature type="compositionally biased region" description="Pro residues" evidence="1">
    <location>
        <begin position="52"/>
        <end position="81"/>
    </location>
</feature>
<evidence type="ECO:0000256" key="2">
    <source>
        <dbReference type="SAM" id="Phobius"/>
    </source>
</evidence>
<evidence type="ECO:0000313" key="3">
    <source>
        <dbReference type="EMBL" id="BAU85572.1"/>
    </source>
</evidence>
<feature type="region of interest" description="Disordered" evidence="1">
    <location>
        <begin position="114"/>
        <end position="157"/>
    </location>
</feature>
<sequence length="298" mass="30491">MARNGGGAWWNDESQSWVSGPAPAGPPPVPEPAPGLVPRPAPGTGQGTGPVVPLPPLPPLPPEPPSYVPASPGSPEPPTPGPSRHVLVAAVAAAVLVAGGIGGWLLWGRDGGDSGRAGHGASAAPGASAPGSDSASASPSDSGSPSPSDSASADATPPIGYRIVEDEDGFTVAVPEGWSRTTAGGSVFFNAPDDSSLMQVFEIGEPGLTPYEALKTVSRDVAKNPDFEQISLEETGADEAELVYAYHRSEGRRQVVARAFVGDDAVRRIVLVGGPDTDWPKQREILDTALRYFKPTTS</sequence>
<dbReference type="Proteomes" id="UP000217676">
    <property type="component" value="Chromosome"/>
</dbReference>
<evidence type="ECO:0008006" key="5">
    <source>
        <dbReference type="Google" id="ProtNLM"/>
    </source>
</evidence>
<keyword evidence="2" id="KW-1133">Transmembrane helix</keyword>
<feature type="compositionally biased region" description="Pro residues" evidence="1">
    <location>
        <begin position="23"/>
        <end position="41"/>
    </location>
</feature>
<gene>
    <name evidence="3" type="ORF">SLA_4688</name>
</gene>
<keyword evidence="4" id="KW-1185">Reference proteome</keyword>
<feature type="compositionally biased region" description="Low complexity" evidence="1">
    <location>
        <begin position="119"/>
        <end position="155"/>
    </location>
</feature>
<accession>A0A169NVN3</accession>
<dbReference type="AlphaFoldDB" id="A0A169NVN3"/>
<keyword evidence="2" id="KW-0472">Membrane</keyword>
<evidence type="ECO:0000256" key="1">
    <source>
        <dbReference type="SAM" id="MobiDB-lite"/>
    </source>
</evidence>
<protein>
    <recommendedName>
        <fullName evidence="5">Serine/arginine repetitive matrix protein 2</fullName>
    </recommendedName>
</protein>
<feature type="region of interest" description="Disordered" evidence="1">
    <location>
        <begin position="1"/>
        <end position="84"/>
    </location>
</feature>
<dbReference type="KEGG" id="slau:SLA_4688"/>